<dbReference type="GO" id="GO:0008482">
    <property type="term" value="F:sulfite oxidase activity"/>
    <property type="evidence" value="ECO:0007669"/>
    <property type="project" value="UniProtKB-EC"/>
</dbReference>
<dbReference type="PRINTS" id="PR00407">
    <property type="entry name" value="EUMOPTERIN"/>
</dbReference>
<keyword evidence="2" id="KW-0500">Molybdenum</keyword>
<dbReference type="RefSeq" id="XP_013891327.1">
    <property type="nucleotide sequence ID" value="XM_014035873.1"/>
</dbReference>
<dbReference type="PANTHER" id="PTHR19372:SF7">
    <property type="entry name" value="SULFITE OXIDASE, MITOCHONDRIAL"/>
    <property type="match status" value="1"/>
</dbReference>
<dbReference type="GO" id="GO:0043546">
    <property type="term" value="F:molybdopterin cofactor binding"/>
    <property type="evidence" value="ECO:0007669"/>
    <property type="project" value="TreeGrafter"/>
</dbReference>
<reference evidence="6 7" key="1">
    <citation type="journal article" date="2013" name="BMC Genomics">
        <title>Reconstruction of the lipid metabolism for the microalga Monoraphidium neglectum from its genome sequence reveals characteristics suitable for biofuel production.</title>
        <authorList>
            <person name="Bogen C."/>
            <person name="Al-Dilaimi A."/>
            <person name="Albersmeier A."/>
            <person name="Wichmann J."/>
            <person name="Grundmann M."/>
            <person name="Rupp O."/>
            <person name="Lauersen K.J."/>
            <person name="Blifernez-Klassen O."/>
            <person name="Kalinowski J."/>
            <person name="Goesmann A."/>
            <person name="Mussgnug J.H."/>
            <person name="Kruse O."/>
        </authorList>
    </citation>
    <scope>NUCLEOTIDE SEQUENCE [LARGE SCALE GENOMIC DNA]</scope>
    <source>
        <strain evidence="6 7">SAG 48.87</strain>
    </source>
</reference>
<dbReference type="STRING" id="145388.A0A0D2IWG8"/>
<dbReference type="PANTHER" id="PTHR19372">
    <property type="entry name" value="SULFITE REDUCTASE"/>
    <property type="match status" value="1"/>
</dbReference>
<feature type="domain" description="Moybdenum cofactor oxidoreductase dimerisation" evidence="5">
    <location>
        <begin position="28"/>
        <end position="129"/>
    </location>
</feature>
<evidence type="ECO:0000313" key="7">
    <source>
        <dbReference type="Proteomes" id="UP000054498"/>
    </source>
</evidence>
<dbReference type="InterPro" id="IPR014756">
    <property type="entry name" value="Ig_E-set"/>
</dbReference>
<dbReference type="GO" id="GO:0030151">
    <property type="term" value="F:molybdenum ion binding"/>
    <property type="evidence" value="ECO:0007669"/>
    <property type="project" value="InterPro"/>
</dbReference>
<gene>
    <name evidence="6" type="ORF">MNEG_15656</name>
</gene>
<keyword evidence="7" id="KW-1185">Reference proteome</keyword>
<keyword evidence="4 6" id="KW-0560">Oxidoreductase</keyword>
<evidence type="ECO:0000256" key="4">
    <source>
        <dbReference type="ARBA" id="ARBA00023002"/>
    </source>
</evidence>
<dbReference type="GeneID" id="25733339"/>
<dbReference type="OrthoDB" id="10051395at2759"/>
<dbReference type="Gene3D" id="2.60.40.650">
    <property type="match status" value="1"/>
</dbReference>
<protein>
    <submittedName>
        <fullName evidence="6">Sulfite oxidase</fullName>
        <ecNumber evidence="6">1.8.3.1</ecNumber>
    </submittedName>
</protein>
<accession>A0A0D2IWG8</accession>
<dbReference type="Pfam" id="PF03404">
    <property type="entry name" value="Mo-co_dimer"/>
    <property type="match status" value="1"/>
</dbReference>
<evidence type="ECO:0000256" key="1">
    <source>
        <dbReference type="ARBA" id="ARBA00001924"/>
    </source>
</evidence>
<dbReference type="SUPFAM" id="SSF81296">
    <property type="entry name" value="E set domains"/>
    <property type="match status" value="1"/>
</dbReference>
<dbReference type="InterPro" id="IPR008335">
    <property type="entry name" value="Mopterin_OxRdtase_euk"/>
</dbReference>
<dbReference type="EMBL" id="KK105750">
    <property type="protein sequence ID" value="KIY92307.1"/>
    <property type="molecule type" value="Genomic_DNA"/>
</dbReference>
<evidence type="ECO:0000313" key="6">
    <source>
        <dbReference type="EMBL" id="KIY92307.1"/>
    </source>
</evidence>
<keyword evidence="3" id="KW-0479">Metal-binding</keyword>
<evidence type="ECO:0000256" key="3">
    <source>
        <dbReference type="ARBA" id="ARBA00022723"/>
    </source>
</evidence>
<dbReference type="InterPro" id="IPR005066">
    <property type="entry name" value="MoCF_OxRdtse_dimer"/>
</dbReference>
<name>A0A0D2IWG8_9CHLO</name>
<evidence type="ECO:0000259" key="5">
    <source>
        <dbReference type="Pfam" id="PF03404"/>
    </source>
</evidence>
<evidence type="ECO:0000256" key="2">
    <source>
        <dbReference type="ARBA" id="ARBA00022505"/>
    </source>
</evidence>
<proteinExistence type="predicted"/>
<dbReference type="Proteomes" id="UP000054498">
    <property type="component" value="Unassembled WGS sequence"/>
</dbReference>
<dbReference type="GO" id="GO:0020037">
    <property type="term" value="F:heme binding"/>
    <property type="evidence" value="ECO:0007669"/>
    <property type="project" value="TreeGrafter"/>
</dbReference>
<organism evidence="6 7">
    <name type="scientific">Monoraphidium neglectum</name>
    <dbReference type="NCBI Taxonomy" id="145388"/>
    <lineage>
        <taxon>Eukaryota</taxon>
        <taxon>Viridiplantae</taxon>
        <taxon>Chlorophyta</taxon>
        <taxon>core chlorophytes</taxon>
        <taxon>Chlorophyceae</taxon>
        <taxon>CS clade</taxon>
        <taxon>Sphaeropleales</taxon>
        <taxon>Selenastraceae</taxon>
        <taxon>Monoraphidium</taxon>
    </lineage>
</organism>
<dbReference type="GO" id="GO:0006790">
    <property type="term" value="P:sulfur compound metabolic process"/>
    <property type="evidence" value="ECO:0007669"/>
    <property type="project" value="TreeGrafter"/>
</dbReference>
<comment type="cofactor">
    <cofactor evidence="1">
        <name>Mo-molybdopterin</name>
        <dbReference type="ChEBI" id="CHEBI:71302"/>
    </cofactor>
</comment>
<dbReference type="EC" id="1.8.3.1" evidence="6"/>
<dbReference type="KEGG" id="mng:MNEG_15656"/>
<dbReference type="AlphaFoldDB" id="A0A0D2IWG8"/>
<sequence>MPNAPSMPPIMNMPLPKTPARVCDPPFIQSAILEPEPGSIVPRGTRAVWVRGYAWSGGGSPIIRVDVSADNGATWVLADLTETHLGPGGKAWAWTKFQVPIEVPHAIRARGGKWRLAVKAINCNCDSQPVRGGSERRGGAGSGGVWGSVAAVWNFRGLANNAWHTTPLFVEPPSRDR</sequence>